<accession>A0A2S0KLT8</accession>
<feature type="transmembrane region" description="Helical" evidence="2">
    <location>
        <begin position="449"/>
        <end position="470"/>
    </location>
</feature>
<sequence>MAKLTRLATTVTSHEIKNDSLINIFYLDGRSNRFPQTNDLDITLDRTALGFYLNISSTRKKDANRDNLLEKRVSQDQITEAIKTSADIDSVVNDMAENAIKLTGKFNLDTQKRESRPYYSGVIIKESELAAVTLGEAVAFLYRDEALYPLTENDFNFKAENFHGQAVDNYDIYAAGRAGSIKYSNIAQLRVDDCIILVTNNVVKSLGQKNLLKILDEAYDQQESAELIHEYMTLKHPNEPFQFMMSFVEDIFVTNKKYRGDGFVSRDTQSTQIFTDEYLAEIESAQAEAESDTAKYAATANGVATSAAVEATTSHQTEETNNSDTSEHESEYSTYNESSDNENADAYQDDENFSNVANESSQENYYENDYEQNDYEEDEYELEDDLEEEAEEPNRFQKAYAKIVENDDYDYDESGHDEEDIRYMSSRADSEDALDFDEEDEGNKGGRKVFLVTILLIVLALAILGLAYLLKEKGFFVGSDSAGTTSSSTSIDEENVTDESTTEEESETSTTTSSEEESTTTTSENDDNDTEVVNGSKKGKNGGSYPAEYEVQWGDNLDAIFENVYGESYDTNVDYETKLKVFNLIIENNPETITGSIEGEDLQLYAETTIKIPDPSEILEAK</sequence>
<dbReference type="RefSeq" id="WP_106011988.1">
    <property type="nucleotide sequence ID" value="NZ_CP027226.1"/>
</dbReference>
<evidence type="ECO:0000313" key="3">
    <source>
        <dbReference type="EMBL" id="AVM42002.1"/>
    </source>
</evidence>
<keyword evidence="4" id="KW-1185">Reference proteome</keyword>
<feature type="compositionally biased region" description="Acidic residues" evidence="1">
    <location>
        <begin position="339"/>
        <end position="352"/>
    </location>
</feature>
<organism evidence="3 4">
    <name type="scientific">Fastidiosipila sanguinis</name>
    <dbReference type="NCBI Taxonomy" id="236753"/>
    <lineage>
        <taxon>Bacteria</taxon>
        <taxon>Bacillati</taxon>
        <taxon>Bacillota</taxon>
        <taxon>Clostridia</taxon>
        <taxon>Eubacteriales</taxon>
        <taxon>Oscillospiraceae</taxon>
        <taxon>Fastidiosipila</taxon>
    </lineage>
</organism>
<evidence type="ECO:0000256" key="1">
    <source>
        <dbReference type="SAM" id="MobiDB-lite"/>
    </source>
</evidence>
<feature type="compositionally biased region" description="Acidic residues" evidence="1">
    <location>
        <begin position="366"/>
        <end position="391"/>
    </location>
</feature>
<dbReference type="AlphaFoldDB" id="A0A2S0KLT8"/>
<protein>
    <submittedName>
        <fullName evidence="3">Uncharacterized protein</fullName>
    </submittedName>
</protein>
<feature type="region of interest" description="Disordered" evidence="1">
    <location>
        <begin position="480"/>
        <end position="545"/>
    </location>
</feature>
<feature type="region of interest" description="Disordered" evidence="1">
    <location>
        <begin position="307"/>
        <end position="393"/>
    </location>
</feature>
<keyword evidence="2" id="KW-0472">Membrane</keyword>
<name>A0A2S0KLT8_9FIRM</name>
<evidence type="ECO:0000313" key="4">
    <source>
        <dbReference type="Proteomes" id="UP000237947"/>
    </source>
</evidence>
<keyword evidence="2" id="KW-0812">Transmembrane</keyword>
<dbReference type="OrthoDB" id="1833714at2"/>
<feature type="compositionally biased region" description="Low complexity" evidence="1">
    <location>
        <begin position="480"/>
        <end position="490"/>
    </location>
</feature>
<keyword evidence="2" id="KW-1133">Transmembrane helix</keyword>
<proteinExistence type="predicted"/>
<feature type="compositionally biased region" description="Acidic residues" evidence="1">
    <location>
        <begin position="491"/>
        <end position="507"/>
    </location>
</feature>
<reference evidence="4" key="1">
    <citation type="submission" date="2018-02" db="EMBL/GenBank/DDBJ databases">
        <authorList>
            <person name="Holder M.E."/>
            <person name="Ajami N.J."/>
            <person name="Petrosino J.F."/>
        </authorList>
    </citation>
    <scope>NUCLEOTIDE SEQUENCE [LARGE SCALE GENOMIC DNA]</scope>
    <source>
        <strain evidence="4">CCUG 47711</strain>
    </source>
</reference>
<evidence type="ECO:0000256" key="2">
    <source>
        <dbReference type="SAM" id="Phobius"/>
    </source>
</evidence>
<gene>
    <name evidence="3" type="ORF">C5Q98_01580</name>
</gene>
<dbReference type="Proteomes" id="UP000237947">
    <property type="component" value="Chromosome"/>
</dbReference>
<dbReference type="EMBL" id="CP027226">
    <property type="protein sequence ID" value="AVM42002.1"/>
    <property type="molecule type" value="Genomic_DNA"/>
</dbReference>
<feature type="compositionally biased region" description="Acidic residues" evidence="1">
    <location>
        <begin position="514"/>
        <end position="530"/>
    </location>
</feature>
<dbReference type="KEGG" id="fsa:C5Q98_01580"/>